<organism evidence="2 3">
    <name type="scientific">Ditylenchus dipsaci</name>
    <dbReference type="NCBI Taxonomy" id="166011"/>
    <lineage>
        <taxon>Eukaryota</taxon>
        <taxon>Metazoa</taxon>
        <taxon>Ecdysozoa</taxon>
        <taxon>Nematoda</taxon>
        <taxon>Chromadorea</taxon>
        <taxon>Rhabditida</taxon>
        <taxon>Tylenchina</taxon>
        <taxon>Tylenchomorpha</taxon>
        <taxon>Sphaerularioidea</taxon>
        <taxon>Anguinidae</taxon>
        <taxon>Anguininae</taxon>
        <taxon>Ditylenchus</taxon>
    </lineage>
</organism>
<reference evidence="3" key="1">
    <citation type="submission" date="2022-11" db="UniProtKB">
        <authorList>
            <consortium name="WormBaseParasite"/>
        </authorList>
    </citation>
    <scope>IDENTIFICATION</scope>
</reference>
<sequence length="77" mass="8790">MSQHYNRQCSSASNQQNYRRHKVNRRENPRSSDPVIRSQDLSDLPGYSFDVTTGKFYKILSNQPGQPSGSTQKTLIS</sequence>
<name>A0A915D021_9BILA</name>
<dbReference type="Proteomes" id="UP000887574">
    <property type="component" value="Unplaced"/>
</dbReference>
<evidence type="ECO:0000313" key="2">
    <source>
        <dbReference type="Proteomes" id="UP000887574"/>
    </source>
</evidence>
<feature type="compositionally biased region" description="Polar residues" evidence="1">
    <location>
        <begin position="1"/>
        <end position="17"/>
    </location>
</feature>
<keyword evidence="2" id="KW-1185">Reference proteome</keyword>
<protein>
    <submittedName>
        <fullName evidence="3">Uncharacterized protein</fullName>
    </submittedName>
</protein>
<dbReference type="AlphaFoldDB" id="A0A915D021"/>
<proteinExistence type="predicted"/>
<feature type="region of interest" description="Disordered" evidence="1">
    <location>
        <begin position="1"/>
        <end position="46"/>
    </location>
</feature>
<evidence type="ECO:0000313" key="3">
    <source>
        <dbReference type="WBParaSite" id="jg14105"/>
    </source>
</evidence>
<dbReference type="WBParaSite" id="jg14105">
    <property type="protein sequence ID" value="jg14105"/>
    <property type="gene ID" value="jg14105"/>
</dbReference>
<evidence type="ECO:0000256" key="1">
    <source>
        <dbReference type="SAM" id="MobiDB-lite"/>
    </source>
</evidence>
<accession>A0A915D021</accession>